<dbReference type="Gene3D" id="3.30.1490.20">
    <property type="entry name" value="ATP-grasp fold, A domain"/>
    <property type="match status" value="1"/>
</dbReference>
<feature type="domain" description="ATP-grasp" evidence="2">
    <location>
        <begin position="90"/>
        <end position="286"/>
    </location>
</feature>
<name>A0AB38R041_PARTM</name>
<dbReference type="InterPro" id="IPR011761">
    <property type="entry name" value="ATP-grasp"/>
</dbReference>
<dbReference type="InterPro" id="IPR048764">
    <property type="entry name" value="PylC_N"/>
</dbReference>
<keyword evidence="1" id="KW-0547">Nucleotide-binding</keyword>
<evidence type="ECO:0000313" key="4">
    <source>
        <dbReference type="Proteomes" id="UP001058458"/>
    </source>
</evidence>
<evidence type="ECO:0000313" key="3">
    <source>
        <dbReference type="EMBL" id="UOE76059.1"/>
    </source>
</evidence>
<dbReference type="GO" id="GO:0046872">
    <property type="term" value="F:metal ion binding"/>
    <property type="evidence" value="ECO:0007669"/>
    <property type="project" value="InterPro"/>
</dbReference>
<dbReference type="Gene3D" id="3.40.50.20">
    <property type="match status" value="1"/>
</dbReference>
<evidence type="ECO:0000256" key="1">
    <source>
        <dbReference type="PROSITE-ProRule" id="PRU00409"/>
    </source>
</evidence>
<dbReference type="Pfam" id="PF21360">
    <property type="entry name" value="PylC-like_N"/>
    <property type="match status" value="1"/>
</dbReference>
<dbReference type="Pfam" id="PF15632">
    <property type="entry name" value="ATPgrasp_Ter"/>
    <property type="match status" value="1"/>
</dbReference>
<dbReference type="InterPro" id="IPR013815">
    <property type="entry name" value="ATP_grasp_subdomain_1"/>
</dbReference>
<dbReference type="SUPFAM" id="SSF56059">
    <property type="entry name" value="Glutathione synthetase ATP-binding domain-like"/>
    <property type="match status" value="1"/>
</dbReference>
<keyword evidence="1" id="KW-0067">ATP-binding</keyword>
<dbReference type="RefSeq" id="WP_256833439.1">
    <property type="nucleotide sequence ID" value="NZ_CP063414.1"/>
</dbReference>
<dbReference type="AlphaFoldDB" id="A0AB38R041"/>
<dbReference type="Gene3D" id="3.30.470.20">
    <property type="entry name" value="ATP-grasp fold, B domain"/>
    <property type="match status" value="1"/>
</dbReference>
<dbReference type="PROSITE" id="PS50975">
    <property type="entry name" value="ATP_GRASP"/>
    <property type="match status" value="1"/>
</dbReference>
<organism evidence="3 4">
    <name type="scientific">Parageobacillus thermoglucosidasius</name>
    <name type="common">Geobacillus thermoglucosidasius</name>
    <dbReference type="NCBI Taxonomy" id="1426"/>
    <lineage>
        <taxon>Bacteria</taxon>
        <taxon>Bacillati</taxon>
        <taxon>Bacillota</taxon>
        <taxon>Bacilli</taxon>
        <taxon>Bacillales</taxon>
        <taxon>Anoxybacillaceae</taxon>
        <taxon>Parageobacillus</taxon>
    </lineage>
</organism>
<dbReference type="EMBL" id="CP063414">
    <property type="protein sequence ID" value="UOE76059.1"/>
    <property type="molecule type" value="Genomic_DNA"/>
</dbReference>
<reference evidence="3" key="1">
    <citation type="submission" date="2020-10" db="EMBL/GenBank/DDBJ databases">
        <authorList>
            <person name="Delgado J.A."/>
            <person name="Gonzalez J.M."/>
        </authorList>
    </citation>
    <scope>NUCLEOTIDE SEQUENCE</scope>
    <source>
        <strain evidence="3">23.6</strain>
    </source>
</reference>
<dbReference type="Proteomes" id="UP001058458">
    <property type="component" value="Chromosome"/>
</dbReference>
<dbReference type="GO" id="GO:0005524">
    <property type="term" value="F:ATP binding"/>
    <property type="evidence" value="ECO:0007669"/>
    <property type="project" value="UniProtKB-UniRule"/>
</dbReference>
<gene>
    <name evidence="3" type="ORF">IMI45_17610</name>
</gene>
<evidence type="ECO:0000259" key="2">
    <source>
        <dbReference type="PROSITE" id="PS50975"/>
    </source>
</evidence>
<sequence>MNVLITSISGKVPLIQLVKDAMNRLHKEGKLFGGDVNKQCIGRYFVDYFWHMPLLQELSINEIVEYCHSHNIFAIIPTRNDELLYFARNEHFFENNGIKIMVSNLSSLEKTLNKLIFFKEGKKLGFPMIYTSESIDAVCADSFVVKECFGAGSKNIAVNVSKEEAVCRSKLLNSPIYQPFIDGEEYSIDVYVDKNGKSKGVIVRKRVLVVGGESQITQTVRNLELEELGKKVAESFELYGHVMFQVIVDKKGIPNIVECNPRFGGASTLSVAAGLDSFYWFLLESLGENLDAYPFNRSVRELTLIRYAKDMII</sequence>
<protein>
    <submittedName>
        <fullName evidence="3">ATP-grasp domain-containing protein</fullName>
    </submittedName>
</protein>
<accession>A0AB38R041</accession>
<proteinExistence type="predicted"/>